<name>A0A914S316_PAREQ</name>
<proteinExistence type="predicted"/>
<sequence>MHRVRLSHAAGIDPESGIVPTLRSDEPVQVDVGAIIVSEVLAEGRPWWPDLHVLDVAEYISILDTPLNRHPYQYPYQRDLPLQVGCFRFFITASYLKGSGLNDVVM</sequence>
<reference evidence="2" key="1">
    <citation type="submission" date="2022-11" db="UniProtKB">
        <authorList>
            <consortium name="WormBaseParasite"/>
        </authorList>
    </citation>
    <scope>IDENTIFICATION</scope>
</reference>
<evidence type="ECO:0000313" key="1">
    <source>
        <dbReference type="Proteomes" id="UP000887564"/>
    </source>
</evidence>
<evidence type="ECO:0000313" key="2">
    <source>
        <dbReference type="WBParaSite" id="PEQ_0001318001-mRNA-1"/>
    </source>
</evidence>
<dbReference type="AlphaFoldDB" id="A0A914S316"/>
<organism evidence="1 2">
    <name type="scientific">Parascaris equorum</name>
    <name type="common">Equine roundworm</name>
    <dbReference type="NCBI Taxonomy" id="6256"/>
    <lineage>
        <taxon>Eukaryota</taxon>
        <taxon>Metazoa</taxon>
        <taxon>Ecdysozoa</taxon>
        <taxon>Nematoda</taxon>
        <taxon>Chromadorea</taxon>
        <taxon>Rhabditida</taxon>
        <taxon>Spirurina</taxon>
        <taxon>Ascaridomorpha</taxon>
        <taxon>Ascaridoidea</taxon>
        <taxon>Ascarididae</taxon>
        <taxon>Parascaris</taxon>
    </lineage>
</organism>
<protein>
    <submittedName>
        <fullName evidence="2">PWWP domain-containing protein</fullName>
    </submittedName>
</protein>
<accession>A0A914S316</accession>
<dbReference type="Proteomes" id="UP000887564">
    <property type="component" value="Unplaced"/>
</dbReference>
<keyword evidence="1" id="KW-1185">Reference proteome</keyword>
<dbReference type="WBParaSite" id="PEQ_0001318001-mRNA-1">
    <property type="protein sequence ID" value="PEQ_0001318001-mRNA-1"/>
    <property type="gene ID" value="PEQ_0001318001"/>
</dbReference>